<dbReference type="GO" id="GO:0016791">
    <property type="term" value="F:phosphatase activity"/>
    <property type="evidence" value="ECO:0007669"/>
    <property type="project" value="TreeGrafter"/>
</dbReference>
<dbReference type="SFLD" id="SFLDS00003">
    <property type="entry name" value="Haloacid_Dehalogenase"/>
    <property type="match status" value="1"/>
</dbReference>
<name>A0A1C6FU01_9FIRM</name>
<dbReference type="InterPro" id="IPR036412">
    <property type="entry name" value="HAD-like_sf"/>
</dbReference>
<dbReference type="InterPro" id="IPR023214">
    <property type="entry name" value="HAD_sf"/>
</dbReference>
<dbReference type="PRINTS" id="PR00413">
    <property type="entry name" value="HADHALOGNASE"/>
</dbReference>
<keyword evidence="1" id="KW-0378">Hydrolase</keyword>
<dbReference type="PANTHER" id="PTHR18901:SF38">
    <property type="entry name" value="PSEUDOURIDINE-5'-PHOSPHATASE"/>
    <property type="match status" value="1"/>
</dbReference>
<dbReference type="PANTHER" id="PTHR18901">
    <property type="entry name" value="2-DEOXYGLUCOSE-6-PHOSPHATE PHOSPHATASE 2"/>
    <property type="match status" value="1"/>
</dbReference>
<dbReference type="NCBIfam" id="TIGR01509">
    <property type="entry name" value="HAD-SF-IA-v3"/>
    <property type="match status" value="1"/>
</dbReference>
<dbReference type="AlphaFoldDB" id="A0A1C6FU01"/>
<organism evidence="1">
    <name type="scientific">uncultured Anaerotruncus sp</name>
    <dbReference type="NCBI Taxonomy" id="905011"/>
    <lineage>
        <taxon>Bacteria</taxon>
        <taxon>Bacillati</taxon>
        <taxon>Bacillota</taxon>
        <taxon>Clostridia</taxon>
        <taxon>Eubacteriales</taxon>
        <taxon>Oscillospiraceae</taxon>
        <taxon>Anaerotruncus</taxon>
        <taxon>environmental samples</taxon>
    </lineage>
</organism>
<accession>A0A1C6FU01</accession>
<protein>
    <submittedName>
        <fullName evidence="1">Phosphorylated carbohydrates phosphatase TM_1254</fullName>
        <ecNumber evidence="1">3.1.3.-</ecNumber>
    </submittedName>
</protein>
<sequence length="213" mass="24316">MRGAIFDMDGTLLDSMWMWRGLDEQILIDNGVPVPEDLGQKIVTMNSQQAAEYLSSNYLPHLEPEKIMENWEEMVWQAYRTVIAPKPLVPEYLHALKARGIKMCIATMTDRPQAETVLRRLGLWDLFEFIITVPEAGKSKHEPDIYFQCCEKLGLDPADCTVFEDAYYAVKTAKAAGFTVCGIYDDTSKLDWPAIERTADIAITDYRQLLEQL</sequence>
<dbReference type="InterPro" id="IPR023198">
    <property type="entry name" value="PGP-like_dom2"/>
</dbReference>
<dbReference type="EMBL" id="FMHG01000001">
    <property type="protein sequence ID" value="SCJ36284.1"/>
    <property type="molecule type" value="Genomic_DNA"/>
</dbReference>
<dbReference type="InterPro" id="IPR006439">
    <property type="entry name" value="HAD-SF_hydro_IA"/>
</dbReference>
<dbReference type="InterPro" id="IPR041492">
    <property type="entry name" value="HAD_2"/>
</dbReference>
<proteinExistence type="predicted"/>
<dbReference type="Pfam" id="PF13419">
    <property type="entry name" value="HAD_2"/>
    <property type="match status" value="1"/>
</dbReference>
<dbReference type="Gene3D" id="3.40.50.1000">
    <property type="entry name" value="HAD superfamily/HAD-like"/>
    <property type="match status" value="1"/>
</dbReference>
<gene>
    <name evidence="1" type="ORF">SAMEA3545359_00105</name>
</gene>
<dbReference type="NCBIfam" id="TIGR01549">
    <property type="entry name" value="HAD-SF-IA-v1"/>
    <property type="match status" value="1"/>
</dbReference>
<evidence type="ECO:0000313" key="1">
    <source>
        <dbReference type="EMBL" id="SCJ36284.1"/>
    </source>
</evidence>
<dbReference type="EC" id="3.1.3.-" evidence="1"/>
<reference evidence="1" key="1">
    <citation type="submission" date="2015-09" db="EMBL/GenBank/DDBJ databases">
        <authorList>
            <consortium name="Pathogen Informatics"/>
        </authorList>
    </citation>
    <scope>NUCLEOTIDE SEQUENCE</scope>
    <source>
        <strain evidence="1">2789STDY5834896</strain>
    </source>
</reference>
<dbReference type="SFLD" id="SFLDG01129">
    <property type="entry name" value="C1.5:_HAD__Beta-PGM__Phosphata"/>
    <property type="match status" value="1"/>
</dbReference>
<dbReference type="Gene3D" id="1.10.150.240">
    <property type="entry name" value="Putative phosphatase, domain 2"/>
    <property type="match status" value="1"/>
</dbReference>
<dbReference type="SUPFAM" id="SSF56784">
    <property type="entry name" value="HAD-like"/>
    <property type="match status" value="1"/>
</dbReference>